<protein>
    <submittedName>
        <fullName evidence="2">Uncharacterized protein</fullName>
    </submittedName>
</protein>
<proteinExistence type="predicted"/>
<keyword evidence="3" id="KW-1185">Reference proteome</keyword>
<dbReference type="STRING" id="49451.A0A1J6HSF3"/>
<dbReference type="Gramene" id="OIS95845">
    <property type="protein sequence ID" value="OIS95845"/>
    <property type="gene ID" value="A4A49_21984"/>
</dbReference>
<feature type="compositionally biased region" description="Polar residues" evidence="1">
    <location>
        <begin position="16"/>
        <end position="26"/>
    </location>
</feature>
<feature type="region of interest" description="Disordered" evidence="1">
    <location>
        <begin position="16"/>
        <end position="89"/>
    </location>
</feature>
<dbReference type="AlphaFoldDB" id="A0A1J6HSF3"/>
<dbReference type="Proteomes" id="UP000187609">
    <property type="component" value="Unassembled WGS sequence"/>
</dbReference>
<evidence type="ECO:0000256" key="1">
    <source>
        <dbReference type="SAM" id="MobiDB-lite"/>
    </source>
</evidence>
<organism evidence="2 3">
    <name type="scientific">Nicotiana attenuata</name>
    <name type="common">Coyote tobacco</name>
    <dbReference type="NCBI Taxonomy" id="49451"/>
    <lineage>
        <taxon>Eukaryota</taxon>
        <taxon>Viridiplantae</taxon>
        <taxon>Streptophyta</taxon>
        <taxon>Embryophyta</taxon>
        <taxon>Tracheophyta</taxon>
        <taxon>Spermatophyta</taxon>
        <taxon>Magnoliopsida</taxon>
        <taxon>eudicotyledons</taxon>
        <taxon>Gunneridae</taxon>
        <taxon>Pentapetalae</taxon>
        <taxon>asterids</taxon>
        <taxon>lamiids</taxon>
        <taxon>Solanales</taxon>
        <taxon>Solanaceae</taxon>
        <taxon>Nicotianoideae</taxon>
        <taxon>Nicotianeae</taxon>
        <taxon>Nicotiana</taxon>
    </lineage>
</organism>
<evidence type="ECO:0000313" key="3">
    <source>
        <dbReference type="Proteomes" id="UP000187609"/>
    </source>
</evidence>
<accession>A0A1J6HSF3</accession>
<sequence>MKPLWSDEVEIMEYQTSTNTSATLEENMNDKQGKAAGAKNPSATVKPNLLETRVKVPQPPNNQQPNIPAGGASGEPKECNSSGKSAEDDLANAQANATVNPRGTVGVLATVEGVLVEISGDDQLENVPTKVFNDTVWLDKETVDRELGDLSGTVFPVLSATVNPSLGSIDDLQFKMLEHSLGTGDQCEMVMKENNGEESQHPMVPHVASTIETSLMACVSGTGHPMQIQLNVPIKSPI</sequence>
<name>A0A1J6HSF3_NICAT</name>
<gene>
    <name evidence="2" type="ORF">A4A49_21984</name>
</gene>
<comment type="caution">
    <text evidence="2">The sequence shown here is derived from an EMBL/GenBank/DDBJ whole genome shotgun (WGS) entry which is preliminary data.</text>
</comment>
<dbReference type="EMBL" id="MJEQ01037194">
    <property type="protein sequence ID" value="OIS95845.1"/>
    <property type="molecule type" value="Genomic_DNA"/>
</dbReference>
<evidence type="ECO:0000313" key="2">
    <source>
        <dbReference type="EMBL" id="OIS95845.1"/>
    </source>
</evidence>
<reference evidence="2" key="1">
    <citation type="submission" date="2016-11" db="EMBL/GenBank/DDBJ databases">
        <title>The genome of Nicotiana attenuata.</title>
        <authorList>
            <person name="Xu S."/>
            <person name="Brockmoeller T."/>
            <person name="Gaquerel E."/>
            <person name="Navarro A."/>
            <person name="Kuhl H."/>
            <person name="Gase K."/>
            <person name="Ling Z."/>
            <person name="Zhou W."/>
            <person name="Kreitzer C."/>
            <person name="Stanke M."/>
            <person name="Tang H."/>
            <person name="Lyons E."/>
            <person name="Pandey P."/>
            <person name="Pandey S.P."/>
            <person name="Timmermann B."/>
            <person name="Baldwin I.T."/>
        </authorList>
    </citation>
    <scope>NUCLEOTIDE SEQUENCE [LARGE SCALE GENOMIC DNA]</scope>
    <source>
        <strain evidence="2">UT</strain>
    </source>
</reference>